<dbReference type="Pfam" id="PF12697">
    <property type="entry name" value="Abhydrolase_6"/>
    <property type="match status" value="1"/>
</dbReference>
<accession>A0AA37ST13</accession>
<dbReference type="AlphaFoldDB" id="A0AA37ST13"/>
<evidence type="ECO:0000256" key="1">
    <source>
        <dbReference type="ARBA" id="ARBA00008645"/>
    </source>
</evidence>
<organism evidence="3 4">
    <name type="scientific">Portibacter lacus</name>
    <dbReference type="NCBI Taxonomy" id="1099794"/>
    <lineage>
        <taxon>Bacteria</taxon>
        <taxon>Pseudomonadati</taxon>
        <taxon>Bacteroidota</taxon>
        <taxon>Saprospiria</taxon>
        <taxon>Saprospirales</taxon>
        <taxon>Haliscomenobacteraceae</taxon>
        <taxon>Portibacter</taxon>
    </lineage>
</organism>
<name>A0AA37ST13_9BACT</name>
<dbReference type="RefSeq" id="WP_235293395.1">
    <property type="nucleotide sequence ID" value="NZ_BSOH01000037.1"/>
</dbReference>
<dbReference type="PANTHER" id="PTHR43039">
    <property type="entry name" value="ESTERASE-RELATED"/>
    <property type="match status" value="1"/>
</dbReference>
<reference evidence="3" key="2">
    <citation type="submission" date="2023-01" db="EMBL/GenBank/DDBJ databases">
        <title>Draft genome sequence of Portibacter lacus strain NBRC 108769.</title>
        <authorList>
            <person name="Sun Q."/>
            <person name="Mori K."/>
        </authorList>
    </citation>
    <scope>NUCLEOTIDE SEQUENCE</scope>
    <source>
        <strain evidence="3">NBRC 108769</strain>
    </source>
</reference>
<dbReference type="InterPro" id="IPR029058">
    <property type="entry name" value="AB_hydrolase_fold"/>
</dbReference>
<dbReference type="Proteomes" id="UP001156666">
    <property type="component" value="Unassembled WGS sequence"/>
</dbReference>
<evidence type="ECO:0000313" key="3">
    <source>
        <dbReference type="EMBL" id="GLR19868.1"/>
    </source>
</evidence>
<dbReference type="SUPFAM" id="SSF53474">
    <property type="entry name" value="alpha/beta-Hydrolases"/>
    <property type="match status" value="1"/>
</dbReference>
<dbReference type="EMBL" id="BSOH01000037">
    <property type="protein sequence ID" value="GLR19868.1"/>
    <property type="molecule type" value="Genomic_DNA"/>
</dbReference>
<comment type="similarity">
    <text evidence="1">Belongs to the AB hydrolase superfamily.</text>
</comment>
<dbReference type="InterPro" id="IPR000073">
    <property type="entry name" value="AB_hydrolase_1"/>
</dbReference>
<comment type="caution">
    <text evidence="3">The sequence shown here is derived from an EMBL/GenBank/DDBJ whole genome shotgun (WGS) entry which is preliminary data.</text>
</comment>
<sequence length="267" mass="30098">MKSVLKRNNVRIVGRGSQAIVFVHGFGCNQNMWRFVAPSFQDDYKVILLDLVGCGDSDSKAWSAEKYETLNAHAQDILEVCDELNLREHVIYIGHSVSSIIGVLTNNLRPNLFSKLILVVPSPCYVNKEGYKGGFDQEYMDDLLQQMEDDYEAWSNSLAPIIMGNPDSPLLSAELQASFCYTNFSIAKHFAKVTFLSDNREDVKQVKTPSLILQCEEDIIAPKYVGKYMHKQMANSTLKQLKVKGHCPHMSGPDETIEAIQNFLARQ</sequence>
<protein>
    <submittedName>
        <fullName evidence="3">Sigma factor SigB regulation protein RsbQ</fullName>
    </submittedName>
</protein>
<evidence type="ECO:0000259" key="2">
    <source>
        <dbReference type="Pfam" id="PF12697"/>
    </source>
</evidence>
<gene>
    <name evidence="3" type="primary">rsbQ</name>
    <name evidence="3" type="ORF">GCM10007940_44840</name>
</gene>
<dbReference type="Gene3D" id="3.40.50.1820">
    <property type="entry name" value="alpha/beta hydrolase"/>
    <property type="match status" value="1"/>
</dbReference>
<evidence type="ECO:0000313" key="4">
    <source>
        <dbReference type="Proteomes" id="UP001156666"/>
    </source>
</evidence>
<proteinExistence type="inferred from homology"/>
<feature type="domain" description="AB hydrolase-1" evidence="2">
    <location>
        <begin position="20"/>
        <end position="259"/>
    </location>
</feature>
<reference evidence="3" key="1">
    <citation type="journal article" date="2014" name="Int. J. Syst. Evol. Microbiol.">
        <title>Complete genome sequence of Corynebacterium casei LMG S-19264T (=DSM 44701T), isolated from a smear-ripened cheese.</title>
        <authorList>
            <consortium name="US DOE Joint Genome Institute (JGI-PGF)"/>
            <person name="Walter F."/>
            <person name="Albersmeier A."/>
            <person name="Kalinowski J."/>
            <person name="Ruckert C."/>
        </authorList>
    </citation>
    <scope>NUCLEOTIDE SEQUENCE</scope>
    <source>
        <strain evidence="3">NBRC 108769</strain>
    </source>
</reference>
<keyword evidence="4" id="KW-1185">Reference proteome</keyword>